<accession>A0A1H8FPL3</accession>
<keyword evidence="8" id="KW-0479">Metal-binding</keyword>
<evidence type="ECO:0000256" key="5">
    <source>
        <dbReference type="ARBA" id="ARBA00017959"/>
    </source>
</evidence>
<evidence type="ECO:0000256" key="8">
    <source>
        <dbReference type="ARBA" id="ARBA00022723"/>
    </source>
</evidence>
<keyword evidence="11" id="KW-0067">ATP-binding</keyword>
<dbReference type="PANTHER" id="PTHR43462">
    <property type="entry name" value="ALANYL-TRNA EDITING PROTEIN"/>
    <property type="match status" value="1"/>
</dbReference>
<evidence type="ECO:0000256" key="1">
    <source>
        <dbReference type="ARBA" id="ARBA00001947"/>
    </source>
</evidence>
<dbReference type="STRING" id="930146.SAMN05192533_111138"/>
<gene>
    <name evidence="17" type="ORF">SAMN05192533_111138</name>
</gene>
<dbReference type="InterPro" id="IPR051335">
    <property type="entry name" value="Alanyl-tRNA_Editing_Enzymes"/>
</dbReference>
<comment type="cofactor">
    <cofactor evidence="1">
        <name>Zn(2+)</name>
        <dbReference type="ChEBI" id="CHEBI:29105"/>
    </cofactor>
</comment>
<evidence type="ECO:0000259" key="16">
    <source>
        <dbReference type="PROSITE" id="PS50860"/>
    </source>
</evidence>
<organism evidence="17 18">
    <name type="scientific">Mesobacillus persicus</name>
    <dbReference type="NCBI Taxonomy" id="930146"/>
    <lineage>
        <taxon>Bacteria</taxon>
        <taxon>Bacillati</taxon>
        <taxon>Bacillota</taxon>
        <taxon>Bacilli</taxon>
        <taxon>Bacillales</taxon>
        <taxon>Bacillaceae</taxon>
        <taxon>Mesobacillus</taxon>
    </lineage>
</organism>
<evidence type="ECO:0000256" key="9">
    <source>
        <dbReference type="ARBA" id="ARBA00022741"/>
    </source>
</evidence>
<dbReference type="Proteomes" id="UP000198553">
    <property type="component" value="Unassembled WGS sequence"/>
</dbReference>
<dbReference type="GO" id="GO:0046872">
    <property type="term" value="F:metal ion binding"/>
    <property type="evidence" value="ECO:0007669"/>
    <property type="project" value="UniProtKB-KW"/>
</dbReference>
<keyword evidence="14 17" id="KW-0030">Aminoacyl-tRNA synthetase</keyword>
<keyword evidence="12" id="KW-0694">RNA-binding</keyword>
<evidence type="ECO:0000256" key="11">
    <source>
        <dbReference type="ARBA" id="ARBA00022840"/>
    </source>
</evidence>
<dbReference type="SUPFAM" id="SSF55186">
    <property type="entry name" value="ThrRS/AlaRS common domain"/>
    <property type="match status" value="1"/>
</dbReference>
<dbReference type="Pfam" id="PF07973">
    <property type="entry name" value="tRNA_SAD"/>
    <property type="match status" value="1"/>
</dbReference>
<proteinExistence type="inferred from homology"/>
<dbReference type="Pfam" id="PF02272">
    <property type="entry name" value="DHHA1"/>
    <property type="match status" value="1"/>
</dbReference>
<dbReference type="RefSeq" id="WP_090747825.1">
    <property type="nucleotide sequence ID" value="NZ_FOBW01000011.1"/>
</dbReference>
<dbReference type="InterPro" id="IPR003156">
    <property type="entry name" value="DHHA1_dom"/>
</dbReference>
<evidence type="ECO:0000256" key="7">
    <source>
        <dbReference type="ARBA" id="ARBA00022598"/>
    </source>
</evidence>
<dbReference type="EC" id="6.1.1.7" evidence="4"/>
<dbReference type="GO" id="GO:0000049">
    <property type="term" value="F:tRNA binding"/>
    <property type="evidence" value="ECO:0007669"/>
    <property type="project" value="UniProtKB-KW"/>
</dbReference>
<feature type="domain" description="Alanyl-transfer RNA synthetases family profile" evidence="16">
    <location>
        <begin position="1"/>
        <end position="238"/>
    </location>
</feature>
<dbReference type="SUPFAM" id="SSF50447">
    <property type="entry name" value="Translation proteins"/>
    <property type="match status" value="1"/>
</dbReference>
<dbReference type="OrthoDB" id="9812949at2"/>
<sequence>MEHKLFYKDPYISQFSAEVLEQRQDHEDQYFVILSETAFYPTGGGQPYDTGWIDGIRVVKVEEVDGELRHYLEGPLPEDNKAVNCELNWTRRFDHMQQHSGQHILTAAFEQLFGYPTVSFHLGQEKLTIDLNIEELTEEEALLAEKKANQIVRESRMIETKWISPEEVADYPLRKEVSVSEDIRLVIIPDYDYNGCGGTHPKNTAETGPIKILGWEKHRKQIRVEFVCGERVLNQLEKKHEVLQQLTGLLSAPEGELVDAVQKLLEGNNQLKKLQEEAMESLLYYEAKELLDGHSKGVITKVYRDRSIQELQKLAKLVTENEGNKMVVFIAENEDRLQVICASGEKTNRNMKSVIKDILPIINGKGGGSPNFAQGGGAATISGMQLFNQLEENGILR</sequence>
<dbReference type="InterPro" id="IPR018163">
    <property type="entry name" value="Thr/Ala-tRNA-synth_IIc_edit"/>
</dbReference>
<dbReference type="AlphaFoldDB" id="A0A1H8FPL3"/>
<dbReference type="Gene3D" id="3.10.310.40">
    <property type="match status" value="1"/>
</dbReference>
<dbReference type="InterPro" id="IPR012947">
    <property type="entry name" value="tRNA_SAD"/>
</dbReference>
<dbReference type="InterPro" id="IPR018165">
    <property type="entry name" value="Ala-tRNA-synth_IIc_core"/>
</dbReference>
<dbReference type="Gene3D" id="3.30.980.10">
    <property type="entry name" value="Threonyl-trna Synthetase, Chain A, domain 2"/>
    <property type="match status" value="1"/>
</dbReference>
<protein>
    <recommendedName>
        <fullName evidence="5">Alanine--tRNA ligase</fullName>
        <ecNumber evidence="4">6.1.1.7</ecNumber>
    </recommendedName>
    <alternativeName>
        <fullName evidence="15">Alanyl-tRNA synthetase</fullName>
    </alternativeName>
</protein>
<dbReference type="GO" id="GO:0004813">
    <property type="term" value="F:alanine-tRNA ligase activity"/>
    <property type="evidence" value="ECO:0007669"/>
    <property type="project" value="UniProtKB-EC"/>
</dbReference>
<evidence type="ECO:0000256" key="10">
    <source>
        <dbReference type="ARBA" id="ARBA00022833"/>
    </source>
</evidence>
<keyword evidence="10" id="KW-0862">Zinc</keyword>
<keyword evidence="13" id="KW-0648">Protein biosynthesis</keyword>
<comment type="similarity">
    <text evidence="3">Belongs to the class-II aminoacyl-tRNA synthetase family.</text>
</comment>
<evidence type="ECO:0000256" key="13">
    <source>
        <dbReference type="ARBA" id="ARBA00022917"/>
    </source>
</evidence>
<dbReference type="InterPro" id="IPR009000">
    <property type="entry name" value="Transl_B-barrel_sf"/>
</dbReference>
<dbReference type="Gene3D" id="2.40.30.130">
    <property type="match status" value="1"/>
</dbReference>
<dbReference type="PANTHER" id="PTHR43462:SF1">
    <property type="entry name" value="ALANYL-TRNA EDITING PROTEIN AARSD1"/>
    <property type="match status" value="1"/>
</dbReference>
<reference evidence="18" key="1">
    <citation type="submission" date="2016-10" db="EMBL/GenBank/DDBJ databases">
        <authorList>
            <person name="Varghese N."/>
            <person name="Submissions S."/>
        </authorList>
    </citation>
    <scope>NUCLEOTIDE SEQUENCE [LARGE SCALE GENOMIC DNA]</scope>
    <source>
        <strain evidence="18">B48,IBRC-M 10115,DSM 25386,CECT 8001</strain>
    </source>
</reference>
<evidence type="ECO:0000256" key="3">
    <source>
        <dbReference type="ARBA" id="ARBA00008226"/>
    </source>
</evidence>
<evidence type="ECO:0000256" key="2">
    <source>
        <dbReference type="ARBA" id="ARBA00004496"/>
    </source>
</evidence>
<dbReference type="GO" id="GO:0002161">
    <property type="term" value="F:aminoacyl-tRNA deacylase activity"/>
    <property type="evidence" value="ECO:0007669"/>
    <property type="project" value="UniProtKB-ARBA"/>
</dbReference>
<dbReference type="GO" id="GO:0006419">
    <property type="term" value="P:alanyl-tRNA aminoacylation"/>
    <property type="evidence" value="ECO:0007669"/>
    <property type="project" value="InterPro"/>
</dbReference>
<keyword evidence="9" id="KW-0547">Nucleotide-binding</keyword>
<dbReference type="GO" id="GO:0005524">
    <property type="term" value="F:ATP binding"/>
    <property type="evidence" value="ECO:0007669"/>
    <property type="project" value="UniProtKB-KW"/>
</dbReference>
<keyword evidence="7" id="KW-0436">Ligase</keyword>
<evidence type="ECO:0000313" key="17">
    <source>
        <dbReference type="EMBL" id="SEN33636.1"/>
    </source>
</evidence>
<dbReference type="SMART" id="SM00863">
    <property type="entry name" value="tRNA_SAD"/>
    <property type="match status" value="1"/>
</dbReference>
<dbReference type="FunFam" id="3.10.310.40:FF:000001">
    <property type="entry name" value="Alanine--tRNA ligase"/>
    <property type="match status" value="1"/>
</dbReference>
<evidence type="ECO:0000256" key="4">
    <source>
        <dbReference type="ARBA" id="ARBA00013168"/>
    </source>
</evidence>
<keyword evidence="6" id="KW-0820">tRNA-binding</keyword>
<dbReference type="PROSITE" id="PS50860">
    <property type="entry name" value="AA_TRNA_LIGASE_II_ALA"/>
    <property type="match status" value="1"/>
</dbReference>
<evidence type="ECO:0000256" key="12">
    <source>
        <dbReference type="ARBA" id="ARBA00022884"/>
    </source>
</evidence>
<evidence type="ECO:0000256" key="14">
    <source>
        <dbReference type="ARBA" id="ARBA00023146"/>
    </source>
</evidence>
<dbReference type="EMBL" id="FOBW01000011">
    <property type="protein sequence ID" value="SEN33636.1"/>
    <property type="molecule type" value="Genomic_DNA"/>
</dbReference>
<evidence type="ECO:0000313" key="18">
    <source>
        <dbReference type="Proteomes" id="UP000198553"/>
    </source>
</evidence>
<evidence type="ECO:0000256" key="15">
    <source>
        <dbReference type="ARBA" id="ARBA00032577"/>
    </source>
</evidence>
<name>A0A1H8FPL3_9BACI</name>
<evidence type="ECO:0000256" key="6">
    <source>
        <dbReference type="ARBA" id="ARBA00022555"/>
    </source>
</evidence>
<comment type="subcellular location">
    <subcellularLocation>
        <location evidence="2">Cytoplasm</location>
    </subcellularLocation>
</comment>
<keyword evidence="18" id="KW-1185">Reference proteome</keyword>
<dbReference type="GO" id="GO:0005737">
    <property type="term" value="C:cytoplasm"/>
    <property type="evidence" value="ECO:0007669"/>
    <property type="project" value="UniProtKB-SubCell"/>
</dbReference>